<name>W4GN84_APHAT</name>
<dbReference type="EMBL" id="KI913124">
    <property type="protein sequence ID" value="ETV81132.1"/>
    <property type="molecule type" value="Genomic_DNA"/>
</dbReference>
<gene>
    <name evidence="3" type="ORF">H257_05726</name>
</gene>
<dbReference type="VEuPathDB" id="FungiDB:H257_05726"/>
<evidence type="ECO:0000313" key="3">
    <source>
        <dbReference type="EMBL" id="ETV81132.1"/>
    </source>
</evidence>
<feature type="region of interest" description="Disordered" evidence="1">
    <location>
        <begin position="112"/>
        <end position="138"/>
    </location>
</feature>
<accession>W4GN84</accession>
<feature type="domain" description="PTM/DIR17-like Tudor" evidence="2">
    <location>
        <begin position="174"/>
        <end position="222"/>
    </location>
</feature>
<evidence type="ECO:0000256" key="1">
    <source>
        <dbReference type="SAM" id="MobiDB-lite"/>
    </source>
</evidence>
<dbReference type="AlphaFoldDB" id="W4GN84"/>
<dbReference type="Pfam" id="PF21743">
    <property type="entry name" value="PTM_DIR17_Tudor"/>
    <property type="match status" value="1"/>
</dbReference>
<dbReference type="RefSeq" id="XP_009828990.1">
    <property type="nucleotide sequence ID" value="XM_009830688.1"/>
</dbReference>
<sequence>MAWSSQDDVDTRLRRHKLLPRPVLNTLKGLLSVDPSNRPALSSILVSEYLSPPSSWLRDGGSSPFLQPSPVDTTTMTTEPTLLKWTPSELVALALQNHKVELERMQQQYHQQATAVPTRSLKPRPTTTPPHVVPLSPQVEPLPPQAEPSALMNDDIVIQDEATPIQSTDDPYLGQRVRKYFADGIAYHGTVTSRCPSGAAVWTVQYDDGDSEDMTQADLAAIVGVKRSIQGYVATTQLLSQGHSVWLVHDLQLVARGRVYTSPPPHMMTQHRHLGHADHDDDDVVCLRITKRFTGTPAKVTAQFILCTNSNNTKSAYFVWWRRAHCFVPS</sequence>
<protein>
    <recommendedName>
        <fullName evidence="2">PTM/DIR17-like Tudor domain-containing protein</fullName>
    </recommendedName>
</protein>
<dbReference type="OrthoDB" id="78453at2759"/>
<reference evidence="3" key="1">
    <citation type="submission" date="2013-12" db="EMBL/GenBank/DDBJ databases">
        <title>The Genome Sequence of Aphanomyces astaci APO3.</title>
        <authorList>
            <consortium name="The Broad Institute Genomics Platform"/>
            <person name="Russ C."/>
            <person name="Tyler B."/>
            <person name="van West P."/>
            <person name="Dieguez-Uribeondo J."/>
            <person name="Young S.K."/>
            <person name="Zeng Q."/>
            <person name="Gargeya S."/>
            <person name="Fitzgerald M."/>
            <person name="Abouelleil A."/>
            <person name="Alvarado L."/>
            <person name="Chapman S.B."/>
            <person name="Gainer-Dewar J."/>
            <person name="Goldberg J."/>
            <person name="Griggs A."/>
            <person name="Gujja S."/>
            <person name="Hansen M."/>
            <person name="Howarth C."/>
            <person name="Imamovic A."/>
            <person name="Ireland A."/>
            <person name="Larimer J."/>
            <person name="McCowan C."/>
            <person name="Murphy C."/>
            <person name="Pearson M."/>
            <person name="Poon T.W."/>
            <person name="Priest M."/>
            <person name="Roberts A."/>
            <person name="Saif S."/>
            <person name="Shea T."/>
            <person name="Sykes S."/>
            <person name="Wortman J."/>
            <person name="Nusbaum C."/>
            <person name="Birren B."/>
        </authorList>
    </citation>
    <scope>NUCLEOTIDE SEQUENCE [LARGE SCALE GENOMIC DNA]</scope>
    <source>
        <strain evidence="3">APO3</strain>
    </source>
</reference>
<dbReference type="InterPro" id="IPR047365">
    <property type="entry name" value="Tudor_AtPTM-like"/>
</dbReference>
<dbReference type="GeneID" id="20807722"/>
<proteinExistence type="predicted"/>
<dbReference type="Gene3D" id="2.30.30.140">
    <property type="match status" value="1"/>
</dbReference>
<evidence type="ECO:0000259" key="2">
    <source>
        <dbReference type="Pfam" id="PF21743"/>
    </source>
</evidence>
<organism evidence="3">
    <name type="scientific">Aphanomyces astaci</name>
    <name type="common">Crayfish plague agent</name>
    <dbReference type="NCBI Taxonomy" id="112090"/>
    <lineage>
        <taxon>Eukaryota</taxon>
        <taxon>Sar</taxon>
        <taxon>Stramenopiles</taxon>
        <taxon>Oomycota</taxon>
        <taxon>Saprolegniomycetes</taxon>
        <taxon>Saprolegniales</taxon>
        <taxon>Verrucalvaceae</taxon>
        <taxon>Aphanomyces</taxon>
    </lineage>
</organism>